<evidence type="ECO:0000313" key="3">
    <source>
        <dbReference type="Proteomes" id="UP000186309"/>
    </source>
</evidence>
<evidence type="ECO:0000313" key="2">
    <source>
        <dbReference type="EMBL" id="APW60227.1"/>
    </source>
</evidence>
<evidence type="ECO:0000256" key="1">
    <source>
        <dbReference type="SAM" id="MobiDB-lite"/>
    </source>
</evidence>
<proteinExistence type="predicted"/>
<accession>A0A1U7CMS9</accession>
<protein>
    <submittedName>
        <fullName evidence="2">Uncharacterized protein</fullName>
    </submittedName>
</protein>
<organism evidence="2 3">
    <name type="scientific">Paludisphaera borealis</name>
    <dbReference type="NCBI Taxonomy" id="1387353"/>
    <lineage>
        <taxon>Bacteria</taxon>
        <taxon>Pseudomonadati</taxon>
        <taxon>Planctomycetota</taxon>
        <taxon>Planctomycetia</taxon>
        <taxon>Isosphaerales</taxon>
        <taxon>Isosphaeraceae</taxon>
        <taxon>Paludisphaera</taxon>
    </lineage>
</organism>
<dbReference type="KEGG" id="pbor:BSF38_01694"/>
<sequence>MTGTNLSRRRRDARENRRSLRRLTPTFEVMEAREMLSGVPAMPNGPQYNFGTSWQEMSTTSEPTLSNVTAIAMGTDSSVWVGLGQQSQQEVDRYDAVKGVWSPVWTAPQPVVSIAAGPVVKNPTGGTLRVCWVVTKGPGAATQINLLLQSGAQVKVLSVPGLPGNAPVAQVAAGAGAGRYGTLWALNASGVPFVYHQSSQSWTRMPTGGVAITQLTVGSATNVWAVGTSSGSTIPQAYRFNGTGFQRDASLNPAQGVRLLSATSDGTVWAVTADNVVETRPSNPGTWNVVPDASQPAGVAVDLLAASSKYRSAVVSRANDDSWVLNYGVADQPATGFPSMNAYQTTGFAYINSKLGLAQGLTIRDEYTNSDYLSQLSDDFTTISGLSRPSGVPQVYWSGPNGIKTEILLEIRCVQGVYQVFQNINSLNLKIEAQASLQLTTVKNAVEVQKGYDNSEIGMFLGSMFNAAVSGIAAAFSGSYAIVAGAIAAGLEEAVSDATGGDPDQQIKLKFNQLDAKIGDVITAANLANGTYEQNILADWGRTFAVGDNVVKGLWNWPAGTSATLANQTVNGFKSYMFQSLMPLKYSIVAFDEFETPWFSQLDVPTYDQYFVPVGTFSNGVKYGTLYVIHDKNSSDDLFTDPGPFPTKSTLAMIYGVIGGTTAQAQAALFTGANGWMPVTVVNG</sequence>
<feature type="region of interest" description="Disordered" evidence="1">
    <location>
        <begin position="1"/>
        <end position="21"/>
    </location>
</feature>
<name>A0A1U7CMS9_9BACT</name>
<dbReference type="AlphaFoldDB" id="A0A1U7CMS9"/>
<reference evidence="3" key="1">
    <citation type="submission" date="2016-12" db="EMBL/GenBank/DDBJ databases">
        <title>Comparative genomics of four Isosphaeraceae planctomycetes: a common pool of plasmids and glycoside hydrolase genes.</title>
        <authorList>
            <person name="Ivanova A."/>
        </authorList>
    </citation>
    <scope>NUCLEOTIDE SEQUENCE [LARGE SCALE GENOMIC DNA]</scope>
    <source>
        <strain evidence="3">PX4</strain>
    </source>
</reference>
<dbReference type="Proteomes" id="UP000186309">
    <property type="component" value="Chromosome"/>
</dbReference>
<dbReference type="EMBL" id="CP019082">
    <property type="protein sequence ID" value="APW60227.1"/>
    <property type="molecule type" value="Genomic_DNA"/>
</dbReference>
<gene>
    <name evidence="2" type="ORF">BSF38_01694</name>
</gene>
<keyword evidence="3" id="KW-1185">Reference proteome</keyword>